<reference evidence="1 2" key="1">
    <citation type="submission" date="2020-04" db="EMBL/GenBank/DDBJ databases">
        <title>MicrobeNet Type strains.</title>
        <authorList>
            <person name="Nicholson A.C."/>
        </authorList>
    </citation>
    <scope>NUCLEOTIDE SEQUENCE [LARGE SCALE GENOMIC DNA]</scope>
    <source>
        <strain evidence="1 2">ATCC BAA-277</strain>
    </source>
</reference>
<dbReference type="InterPro" id="IPR036086">
    <property type="entry name" value="ParB/Sulfiredoxin_sf"/>
</dbReference>
<dbReference type="Pfam" id="PF20188">
    <property type="entry name" value="DUF6551"/>
    <property type="match status" value="1"/>
</dbReference>
<dbReference type="AlphaFoldDB" id="A0A846YPP2"/>
<keyword evidence="2" id="KW-1185">Reference proteome</keyword>
<evidence type="ECO:0000313" key="2">
    <source>
        <dbReference type="Proteomes" id="UP000579250"/>
    </source>
</evidence>
<accession>A0A846YPP2</accession>
<dbReference type="EMBL" id="JAAXPI010000001">
    <property type="protein sequence ID" value="NKZ02179.1"/>
    <property type="molecule type" value="Genomic_DNA"/>
</dbReference>
<dbReference type="SUPFAM" id="SSF110849">
    <property type="entry name" value="ParB/Sulfiredoxin"/>
    <property type="match status" value="1"/>
</dbReference>
<sequence length="268" mass="29220">MPRARYTYELPEHVVEYGVKVKISELKVDAEAQRSLNETRAKGIAKGIIPDALGSIVVSQRPNGDRYVVDGMHRCRACDIAGIETITAEVHHDLNQQQEAVLFLIKNRESAKVSTLDEYKVGLTAGDALCVSVDRVLQKHGLKLGGSSTNSVGAVSAVLRITSKHGEDVLDRTLSIAEQAWGRAKESWDGMLIGGLALFLSRHGSDIDDDALAQKMMKEGLAPFWRAKVLTVSSNGGYNNSGTGSRETACYQLVRDAWNKGRKASNRL</sequence>
<comment type="caution">
    <text evidence="1">The sequence shown here is derived from an EMBL/GenBank/DDBJ whole genome shotgun (WGS) entry which is preliminary data.</text>
</comment>
<dbReference type="Proteomes" id="UP000579250">
    <property type="component" value="Unassembled WGS sequence"/>
</dbReference>
<dbReference type="InterPro" id="IPR046681">
    <property type="entry name" value="DUF6551"/>
</dbReference>
<proteinExistence type="predicted"/>
<name>A0A846YPP2_9ACTN</name>
<dbReference type="Gene3D" id="3.90.1530.10">
    <property type="entry name" value="Conserved hypothetical protein from pyrococcus furiosus pfu- 392566-001, ParB domain"/>
    <property type="match status" value="1"/>
</dbReference>
<gene>
    <name evidence="1" type="ORF">HGB48_00165</name>
</gene>
<organism evidence="1 2">
    <name type="scientific">Actinomadura latina</name>
    <dbReference type="NCBI Taxonomy" id="163603"/>
    <lineage>
        <taxon>Bacteria</taxon>
        <taxon>Bacillati</taxon>
        <taxon>Actinomycetota</taxon>
        <taxon>Actinomycetes</taxon>
        <taxon>Streptosporangiales</taxon>
        <taxon>Thermomonosporaceae</taxon>
        <taxon>Actinomadura</taxon>
    </lineage>
</organism>
<dbReference type="CDD" id="cd16387">
    <property type="entry name" value="ParB_N_Srx"/>
    <property type="match status" value="1"/>
</dbReference>
<protein>
    <submittedName>
        <fullName evidence="1">ParB N-terminal domain-containing protein</fullName>
    </submittedName>
</protein>
<evidence type="ECO:0000313" key="1">
    <source>
        <dbReference type="EMBL" id="NKZ02179.1"/>
    </source>
</evidence>